<accession>A0ABV8NGS5</accession>
<keyword evidence="2" id="KW-0812">Transmembrane</keyword>
<gene>
    <name evidence="4" type="ORF">ACFOUY_04325</name>
</gene>
<reference evidence="5" key="1">
    <citation type="journal article" date="2019" name="Int. J. Syst. Evol. Microbiol.">
        <title>The Global Catalogue of Microorganisms (GCM) 10K type strain sequencing project: providing services to taxonomists for standard genome sequencing and annotation.</title>
        <authorList>
            <consortium name="The Broad Institute Genomics Platform"/>
            <consortium name="The Broad Institute Genome Sequencing Center for Infectious Disease"/>
            <person name="Wu L."/>
            <person name="Ma J."/>
        </authorList>
    </citation>
    <scope>NUCLEOTIDE SEQUENCE [LARGE SCALE GENOMIC DNA]</scope>
    <source>
        <strain evidence="5">CCM 8689</strain>
    </source>
</reference>
<dbReference type="Proteomes" id="UP001595792">
    <property type="component" value="Unassembled WGS sequence"/>
</dbReference>
<dbReference type="InterPro" id="IPR008756">
    <property type="entry name" value="Peptidase_M56"/>
</dbReference>
<evidence type="ECO:0000256" key="2">
    <source>
        <dbReference type="SAM" id="Phobius"/>
    </source>
</evidence>
<dbReference type="RefSeq" id="WP_378959228.1">
    <property type="nucleotide sequence ID" value="NZ_JBHRXC010000016.1"/>
</dbReference>
<evidence type="ECO:0000259" key="3">
    <source>
        <dbReference type="Pfam" id="PF05569"/>
    </source>
</evidence>
<feature type="transmembrane region" description="Helical" evidence="2">
    <location>
        <begin position="6"/>
        <end position="24"/>
    </location>
</feature>
<dbReference type="Pfam" id="PF05569">
    <property type="entry name" value="Peptidase_M56"/>
    <property type="match status" value="1"/>
</dbReference>
<proteinExistence type="predicted"/>
<feature type="transmembrane region" description="Helical" evidence="2">
    <location>
        <begin position="85"/>
        <end position="104"/>
    </location>
</feature>
<keyword evidence="2" id="KW-0472">Membrane</keyword>
<evidence type="ECO:0000313" key="5">
    <source>
        <dbReference type="Proteomes" id="UP001595792"/>
    </source>
</evidence>
<dbReference type="EMBL" id="JBHSBY010000025">
    <property type="protein sequence ID" value="MFC4195911.1"/>
    <property type="molecule type" value="Genomic_DNA"/>
</dbReference>
<feature type="transmembrane region" description="Helical" evidence="2">
    <location>
        <begin position="36"/>
        <end position="57"/>
    </location>
</feature>
<protein>
    <submittedName>
        <fullName evidence="4">M56 family metallopeptidase</fullName>
    </submittedName>
</protein>
<feature type="compositionally biased region" description="Pro residues" evidence="1">
    <location>
        <begin position="389"/>
        <end position="398"/>
    </location>
</feature>
<name>A0ABV8NGS5_9SPHI</name>
<evidence type="ECO:0000256" key="1">
    <source>
        <dbReference type="SAM" id="MobiDB-lite"/>
    </source>
</evidence>
<feature type="region of interest" description="Disordered" evidence="1">
    <location>
        <begin position="319"/>
        <end position="408"/>
    </location>
</feature>
<feature type="domain" description="Peptidase M56" evidence="3">
    <location>
        <begin position="148"/>
        <end position="245"/>
    </location>
</feature>
<keyword evidence="2" id="KW-1133">Transmembrane helix</keyword>
<organism evidence="4 5">
    <name type="scientific">Pedobacter jamesrossensis</name>
    <dbReference type="NCBI Taxonomy" id="1908238"/>
    <lineage>
        <taxon>Bacteria</taxon>
        <taxon>Pseudomonadati</taxon>
        <taxon>Bacteroidota</taxon>
        <taxon>Sphingobacteriia</taxon>
        <taxon>Sphingobacteriales</taxon>
        <taxon>Sphingobacteriaceae</taxon>
        <taxon>Pedobacter</taxon>
    </lineage>
</organism>
<sequence>MSWLYYLLEANLYLILFYGFYRMFLHKETFYTLNRYFLLISSFTAFILPFFQLGFLLKSINLSENIIYQEIEQGKPLLTTENTILFFYSIVAIVFISKVIWGFMRVINLLKKPNKIVENGITIVELANTKTAFSFFNMLFIDPELPQKATILRHEMVHINQKHSYDVLFFELLRSFSWFNPITYLLKNDIKLLHEYLADEETTNIEIGKYEYAMFLIQNSCGDVKVQLTNQIFNSSILKRRINMLNQKKSAKWARLRLLLVLPVLAGMLCISTMAFTKDYGVVDLYPKSAKNISAPQDTVKRAKAKEIVIAEPVKQIKKMKGGKYTPPPPPIEAPRSKKLNGLKNGQNPPPPPPAPGQKSKVKGVKLAPPPPPVEPKSPKVQKLDIKIAPPPPPPPVEPAQKKKLGKDDVIYGEIIEGPQ</sequence>
<comment type="caution">
    <text evidence="4">The sequence shown here is derived from an EMBL/GenBank/DDBJ whole genome shotgun (WGS) entry which is preliminary data.</text>
</comment>
<evidence type="ECO:0000313" key="4">
    <source>
        <dbReference type="EMBL" id="MFC4195911.1"/>
    </source>
</evidence>
<keyword evidence="5" id="KW-1185">Reference proteome</keyword>
<feature type="transmembrane region" description="Helical" evidence="2">
    <location>
        <begin position="256"/>
        <end position="276"/>
    </location>
</feature>